<dbReference type="Pfam" id="PF00560">
    <property type="entry name" value="LRR_1"/>
    <property type="match status" value="7"/>
</dbReference>
<dbReference type="PANTHER" id="PTHR48061:SF2">
    <property type="entry name" value="RECEPTOR LIKE PROTEIN 30-LIKE"/>
    <property type="match status" value="1"/>
</dbReference>
<dbReference type="STRING" id="337451.A0A443NK18"/>
<dbReference type="PANTHER" id="PTHR48061">
    <property type="entry name" value="LEUCINE-RICH REPEAT RECEPTOR PROTEIN KINASE EMS1-LIKE-RELATED"/>
    <property type="match status" value="1"/>
</dbReference>
<evidence type="ECO:0000256" key="1">
    <source>
        <dbReference type="ARBA" id="ARBA00004479"/>
    </source>
</evidence>
<proteinExistence type="predicted"/>
<dbReference type="Pfam" id="PF13855">
    <property type="entry name" value="LRR_8"/>
    <property type="match status" value="1"/>
</dbReference>
<evidence type="ECO:0000256" key="6">
    <source>
        <dbReference type="ARBA" id="ARBA00022989"/>
    </source>
</evidence>
<feature type="domain" description="Disease resistance R13L4/SHOC-2-like LRR" evidence="9">
    <location>
        <begin position="151"/>
        <end position="309"/>
    </location>
</feature>
<sequence>MEGLIFFSTQLLGWIGALSNLTHLNLSNSGFSGYVPVEISRIKSLESLDLSSQLNINRFSSLRFSSPDFEYVVGNLSRLRELYLDGVHIISSRAPESLAGLANLSALHLSSCNLTGAFPVEIFPLRNLEILDLSNNPLLTVSFPEFPKESRLQILSLSATSFSGGLPSSFGNLRHLQRLELQACYLSGTIPSALSNLTHLNLSNSGFTGYVPVEISRIKSLESLDLSSSVLLNNLSSSLRFSSPDFEYVVGNLSGLRELYLDYVDISSPAPESLAGLANLSSLHLSSCNLTGDFPVFRLRNLETLDLSNNPHLTGSLPEFPSGSRLQILSLSYTDFMGRLPNSFGNLSHLQRLEVQACNFSGMIPVNLNLSHIYFNSSIPISISALSNLTHLNLSNSGFTGYVPVEISRIKSLESLDLSSQLNINSLSPLRFSSPDFEYVVGNLSGLRELYLDGVHISSRALESLAVLANLRSLHLSSCNLTGAFPVEIFPLRNLEILDLSNNPHLTVSLPEFPKESRLQILSLSRTNLSGGLPSSFGNLRHLQRLELQACYLSGTIPSSLDQLVFSVIVQNFVKWSASKSILVEGVIGAVPRETRNSSCNVGLFGCKFSGMNIAHAFM</sequence>
<evidence type="ECO:0000313" key="10">
    <source>
        <dbReference type="EMBL" id="RWR78892.1"/>
    </source>
</evidence>
<keyword evidence="3" id="KW-0812">Transmembrane</keyword>
<dbReference type="OrthoDB" id="1394818at2759"/>
<dbReference type="Gene3D" id="3.80.10.10">
    <property type="entry name" value="Ribonuclease Inhibitor"/>
    <property type="match status" value="6"/>
</dbReference>
<keyword evidence="10" id="KW-0675">Receptor</keyword>
<keyword evidence="11" id="KW-1185">Reference proteome</keyword>
<name>A0A443NK18_9MAGN</name>
<reference evidence="10 11" key="1">
    <citation type="journal article" date="2019" name="Nat. Plants">
        <title>Stout camphor tree genome fills gaps in understanding of flowering plant genome evolution.</title>
        <authorList>
            <person name="Chaw S.M."/>
            <person name="Liu Y.C."/>
            <person name="Wu Y.W."/>
            <person name="Wang H.Y."/>
            <person name="Lin C.I."/>
            <person name="Wu C.S."/>
            <person name="Ke H.M."/>
            <person name="Chang L.Y."/>
            <person name="Hsu C.Y."/>
            <person name="Yang H.T."/>
            <person name="Sudianto E."/>
            <person name="Hsu M.H."/>
            <person name="Wu K.P."/>
            <person name="Wang L.N."/>
            <person name="Leebens-Mack J.H."/>
            <person name="Tsai I.J."/>
        </authorList>
    </citation>
    <scope>NUCLEOTIDE SEQUENCE [LARGE SCALE GENOMIC DNA]</scope>
    <source>
        <strain evidence="11">cv. Chaw 1501</strain>
        <tissue evidence="10">Young leaves</tissue>
    </source>
</reference>
<dbReference type="AlphaFoldDB" id="A0A443NK18"/>
<evidence type="ECO:0000256" key="8">
    <source>
        <dbReference type="ARBA" id="ARBA00023180"/>
    </source>
</evidence>
<keyword evidence="8" id="KW-0325">Glycoprotein</keyword>
<comment type="subcellular location">
    <subcellularLocation>
        <location evidence="1">Membrane</location>
        <topology evidence="1">Single-pass type I membrane protein</topology>
    </subcellularLocation>
</comment>
<evidence type="ECO:0000256" key="2">
    <source>
        <dbReference type="ARBA" id="ARBA00022614"/>
    </source>
</evidence>
<dbReference type="InterPro" id="IPR032675">
    <property type="entry name" value="LRR_dom_sf"/>
</dbReference>
<dbReference type="EMBL" id="QPKB01000003">
    <property type="protein sequence ID" value="RWR78892.1"/>
    <property type="molecule type" value="Genomic_DNA"/>
</dbReference>
<evidence type="ECO:0000256" key="4">
    <source>
        <dbReference type="ARBA" id="ARBA00022729"/>
    </source>
</evidence>
<keyword evidence="7" id="KW-0472">Membrane</keyword>
<dbReference type="InterPro" id="IPR055414">
    <property type="entry name" value="LRR_R13L4/SHOC2-like"/>
</dbReference>
<dbReference type="Proteomes" id="UP000283530">
    <property type="component" value="Unassembled WGS sequence"/>
</dbReference>
<gene>
    <name evidence="10" type="ORF">CKAN_00744500</name>
</gene>
<dbReference type="FunFam" id="3.80.10.10:FF:000041">
    <property type="entry name" value="LRR receptor-like serine/threonine-protein kinase ERECTA"/>
    <property type="match status" value="1"/>
</dbReference>
<evidence type="ECO:0000259" key="9">
    <source>
        <dbReference type="Pfam" id="PF23598"/>
    </source>
</evidence>
<organism evidence="10 11">
    <name type="scientific">Cinnamomum micranthum f. kanehirae</name>
    <dbReference type="NCBI Taxonomy" id="337451"/>
    <lineage>
        <taxon>Eukaryota</taxon>
        <taxon>Viridiplantae</taxon>
        <taxon>Streptophyta</taxon>
        <taxon>Embryophyta</taxon>
        <taxon>Tracheophyta</taxon>
        <taxon>Spermatophyta</taxon>
        <taxon>Magnoliopsida</taxon>
        <taxon>Magnoliidae</taxon>
        <taxon>Laurales</taxon>
        <taxon>Lauraceae</taxon>
        <taxon>Cinnamomum</taxon>
    </lineage>
</organism>
<keyword evidence="2" id="KW-0433">Leucine-rich repeat</keyword>
<evidence type="ECO:0000313" key="11">
    <source>
        <dbReference type="Proteomes" id="UP000283530"/>
    </source>
</evidence>
<dbReference type="InterPro" id="IPR001611">
    <property type="entry name" value="Leu-rich_rpt"/>
</dbReference>
<dbReference type="InterPro" id="IPR046956">
    <property type="entry name" value="RLP23-like"/>
</dbReference>
<protein>
    <submittedName>
        <fullName evidence="10">Receptor-like protein 12</fullName>
    </submittedName>
</protein>
<comment type="caution">
    <text evidence="10">The sequence shown here is derived from an EMBL/GenBank/DDBJ whole genome shotgun (WGS) entry which is preliminary data.</text>
</comment>
<dbReference type="GO" id="GO:0016020">
    <property type="term" value="C:membrane"/>
    <property type="evidence" value="ECO:0007669"/>
    <property type="project" value="UniProtKB-SubCell"/>
</dbReference>
<evidence type="ECO:0000256" key="5">
    <source>
        <dbReference type="ARBA" id="ARBA00022737"/>
    </source>
</evidence>
<accession>A0A443NK18</accession>
<keyword evidence="4" id="KW-0732">Signal</keyword>
<dbReference type="PROSITE" id="PS51450">
    <property type="entry name" value="LRR"/>
    <property type="match status" value="1"/>
</dbReference>
<keyword evidence="6" id="KW-1133">Transmembrane helix</keyword>
<keyword evidence="5" id="KW-0677">Repeat</keyword>
<evidence type="ECO:0000256" key="3">
    <source>
        <dbReference type="ARBA" id="ARBA00022692"/>
    </source>
</evidence>
<dbReference type="Pfam" id="PF23598">
    <property type="entry name" value="LRR_14"/>
    <property type="match status" value="1"/>
</dbReference>
<evidence type="ECO:0000256" key="7">
    <source>
        <dbReference type="ARBA" id="ARBA00023136"/>
    </source>
</evidence>
<dbReference type="SUPFAM" id="SSF52047">
    <property type="entry name" value="RNI-like"/>
    <property type="match status" value="2"/>
</dbReference>